<dbReference type="Proteomes" id="UP000789739">
    <property type="component" value="Unassembled WGS sequence"/>
</dbReference>
<dbReference type="GO" id="GO:0000417">
    <property type="term" value="C:HIR complex"/>
    <property type="evidence" value="ECO:0007669"/>
    <property type="project" value="TreeGrafter"/>
</dbReference>
<comment type="caution">
    <text evidence="5">The sequence shown here is derived from an EMBL/GenBank/DDBJ whole genome shotgun (WGS) entry which is preliminary data.</text>
</comment>
<dbReference type="PANTHER" id="PTHR15502:SF7">
    <property type="entry name" value="CALCINEURIN-BINDING PROTEIN CABIN-1"/>
    <property type="match status" value="1"/>
</dbReference>
<feature type="region of interest" description="Disordered" evidence="4">
    <location>
        <begin position="653"/>
        <end position="676"/>
    </location>
</feature>
<evidence type="ECO:0000256" key="3">
    <source>
        <dbReference type="ARBA" id="ARBA00023242"/>
    </source>
</evidence>
<accession>A0A9N8YZV4</accession>
<protein>
    <submittedName>
        <fullName evidence="5">1637_t:CDS:1</fullName>
    </submittedName>
</protein>
<dbReference type="GO" id="GO:0031491">
    <property type="term" value="F:nucleosome binding"/>
    <property type="evidence" value="ECO:0007669"/>
    <property type="project" value="TreeGrafter"/>
</dbReference>
<dbReference type="Gene3D" id="1.25.40.10">
    <property type="entry name" value="Tetratricopeptide repeat domain"/>
    <property type="match status" value="1"/>
</dbReference>
<comment type="subcellular location">
    <subcellularLocation>
        <location evidence="1">Nucleus</location>
    </subcellularLocation>
</comment>
<gene>
    <name evidence="5" type="ORF">PBRASI_LOCUS358</name>
</gene>
<comment type="similarity">
    <text evidence="2">Belongs to the HIR3 family.</text>
</comment>
<feature type="region of interest" description="Disordered" evidence="4">
    <location>
        <begin position="253"/>
        <end position="288"/>
    </location>
</feature>
<sequence length="1394" mass="162507">MSVEKFDGMNWSQADVSARLYVAVCKNYARVLEMIWEKDNEASVARKAMGLYERSLNVDPSDYVTWYRLGVLGLKLRYPSPAVIEMFFRQAMELSEPTTSPVYILSLCETVRLCWDLGRFEAGLKLAEKGLQTEPNFKELNILKEQLEKTWAWSPEDPETFVHRPHLSHQSHNHITRRAWPTVRADEVSFAEHSYELDLCTWKGLGELLLKVYDTCTQTTLSKEEKRSDDHVVLINIKPHTYDSMEFWPPNLKKRKSNVNTRTTSKRARRNSGISSGPKASGDKTEDESKANFINELEKIVAPIDEGLLMSVKEQDEIMKIELFMDRLENMWVSAAADEFINISGLLEENECRQSSNTRRRFIYYTKTSPSPEPVILSTNSVQQLVISLNERKTTINVWMAVYLLNLFAYHPGAESSDCRSLWFSGWPDGMAEIVLRVLNSCHRTLLQILCDEQKRINKDSAYKWIREGLLRRSEKCEIDNSEFRRMRELAEIAVGLCEFLVDQRTSLLQEDRCEQSPCVDELERQPIHEEYCLYEELFKYADDKLCDIQAVVEQIVALHDPTTLDDQRNTMVKQLYYYYSEWSRITQLSTWNPLLDLSKIHELEQCLLAEEKSPIEAEWICAVKTLHDLVFRMYTKQDEDLVESPITPTFQQVNTQSNAQPSQQEVRTQHPRGRPPRDIAVREFWEQILHLNNELKRVAELIKKNSLKIAMLPDEDVVRFRQTISVLHNICIHILFSDESRNYDYDLTPVADIIAAFIVRVYIVICRILKNEPTRNGVEFNRWLMMEKYFDLVHDALAENWMCCADEGSFLKAVLREYYETDIRIETQELLCCYCLYNIPPPNDSDLEKHKNYGDKTKSVEFKDLGDIEPVFRVIVKTQSEWIKSATARNAVKDILDVIATKVSEYDKADRGGETGRGLMREVYNCRQWLQSYLGSSIQFYKAINLEYTGELLSPMRCRQNYTLSLDHINSHLHYLRGKIRLHSVKARSRHNAAKANDLIERAIEVHEEDIAYNPERFASWYALAYLYSCLAEEKLIYSAVEINRNFIKIAEYQRKAFLCYAQSAHTLKLCPIFNDQPQAPIEDQFNFWRGYGYHVYSMIAKPMRMAAFRKDHLANMNVDVYTWAAKCFGTAFAFERQICDQKDWTLPYMLAMCSYKILGDAVDASRSKKILRLLKVSAALTPQTLDRNSEIIVLEPQYKLLSVLTKYYLKNLFTASDVCDCLESDHSDESYSRPISIPDGRDAMIGYFIDQYEALRTQDTGGWYHRPIYKVAMLKALLGRYEEAKSDMQNLVQVKAKSVINVWKNEFERPGRHFVYVQQYIVFLIELLDKTNDLELLRLLEHKIRNWRNVTLDLSAIDENLRKAKTRLMLEESRAMAERVQIKQENITVFTI</sequence>
<evidence type="ECO:0000313" key="5">
    <source>
        <dbReference type="EMBL" id="CAG8456730.1"/>
    </source>
</evidence>
<keyword evidence="6" id="KW-1185">Reference proteome</keyword>
<organism evidence="5 6">
    <name type="scientific">Paraglomus brasilianum</name>
    <dbReference type="NCBI Taxonomy" id="144538"/>
    <lineage>
        <taxon>Eukaryota</taxon>
        <taxon>Fungi</taxon>
        <taxon>Fungi incertae sedis</taxon>
        <taxon>Mucoromycota</taxon>
        <taxon>Glomeromycotina</taxon>
        <taxon>Glomeromycetes</taxon>
        <taxon>Paraglomerales</taxon>
        <taxon>Paraglomeraceae</taxon>
        <taxon>Paraglomus</taxon>
    </lineage>
</organism>
<reference evidence="5" key="1">
    <citation type="submission" date="2021-06" db="EMBL/GenBank/DDBJ databases">
        <authorList>
            <person name="Kallberg Y."/>
            <person name="Tangrot J."/>
            <person name="Rosling A."/>
        </authorList>
    </citation>
    <scope>NUCLEOTIDE SEQUENCE</scope>
    <source>
        <strain evidence="5">BR232B</strain>
    </source>
</reference>
<evidence type="ECO:0000256" key="4">
    <source>
        <dbReference type="SAM" id="MobiDB-lite"/>
    </source>
</evidence>
<dbReference type="OrthoDB" id="77564at2759"/>
<dbReference type="EMBL" id="CAJVPI010000017">
    <property type="protein sequence ID" value="CAG8456730.1"/>
    <property type="molecule type" value="Genomic_DNA"/>
</dbReference>
<dbReference type="GO" id="GO:0006325">
    <property type="term" value="P:chromatin organization"/>
    <property type="evidence" value="ECO:0007669"/>
    <property type="project" value="InterPro"/>
</dbReference>
<name>A0A9N8YZV4_9GLOM</name>
<evidence type="ECO:0000313" key="6">
    <source>
        <dbReference type="Proteomes" id="UP000789739"/>
    </source>
</evidence>
<feature type="compositionally biased region" description="Polar residues" evidence="4">
    <location>
        <begin position="653"/>
        <end position="667"/>
    </location>
</feature>
<dbReference type="GO" id="GO:0005634">
    <property type="term" value="C:nucleus"/>
    <property type="evidence" value="ECO:0007669"/>
    <property type="project" value="UniProtKB-SubCell"/>
</dbReference>
<proteinExistence type="inferred from homology"/>
<dbReference type="PANTHER" id="PTHR15502">
    <property type="entry name" value="CALCINEURIN-BINDING PROTEIN CABIN 1-RELATED"/>
    <property type="match status" value="1"/>
</dbReference>
<keyword evidence="3" id="KW-0539">Nucleus</keyword>
<dbReference type="InterPro" id="IPR033053">
    <property type="entry name" value="Hir3/CABIN1"/>
</dbReference>
<evidence type="ECO:0000256" key="1">
    <source>
        <dbReference type="ARBA" id="ARBA00004123"/>
    </source>
</evidence>
<evidence type="ECO:0000256" key="2">
    <source>
        <dbReference type="ARBA" id="ARBA00007335"/>
    </source>
</evidence>
<dbReference type="InterPro" id="IPR011990">
    <property type="entry name" value="TPR-like_helical_dom_sf"/>
</dbReference>
<dbReference type="SUPFAM" id="SSF48452">
    <property type="entry name" value="TPR-like"/>
    <property type="match status" value="1"/>
</dbReference>